<dbReference type="Proteomes" id="UP000265703">
    <property type="component" value="Unassembled WGS sequence"/>
</dbReference>
<dbReference type="AlphaFoldDB" id="A0A397T4Y1"/>
<evidence type="ECO:0000313" key="4">
    <source>
        <dbReference type="Proteomes" id="UP000265703"/>
    </source>
</evidence>
<dbReference type="EMBL" id="QKYT01000154">
    <property type="protein sequence ID" value="RIA91355.1"/>
    <property type="molecule type" value="Genomic_DNA"/>
</dbReference>
<proteinExistence type="predicted"/>
<evidence type="ECO:0000256" key="1">
    <source>
        <dbReference type="SAM" id="MobiDB-lite"/>
    </source>
</evidence>
<feature type="region of interest" description="Disordered" evidence="1">
    <location>
        <begin position="289"/>
        <end position="310"/>
    </location>
</feature>
<feature type="compositionally biased region" description="Basic residues" evidence="1">
    <location>
        <begin position="292"/>
        <end position="302"/>
    </location>
</feature>
<reference evidence="3 4" key="1">
    <citation type="submission" date="2018-06" db="EMBL/GenBank/DDBJ databases">
        <title>Comparative genomics reveals the genomic features of Rhizophagus irregularis, R. cerebriforme, R. diaphanum and Gigaspora rosea, and their symbiotic lifestyle signature.</title>
        <authorList>
            <person name="Morin E."/>
            <person name="San Clemente H."/>
            <person name="Chen E.C.H."/>
            <person name="De La Providencia I."/>
            <person name="Hainaut M."/>
            <person name="Kuo A."/>
            <person name="Kohler A."/>
            <person name="Murat C."/>
            <person name="Tang N."/>
            <person name="Roy S."/>
            <person name="Loubradou J."/>
            <person name="Henrissat B."/>
            <person name="Grigoriev I.V."/>
            <person name="Corradi N."/>
            <person name="Roux C."/>
            <person name="Martin F.M."/>
        </authorList>
    </citation>
    <scope>NUCLEOTIDE SEQUENCE [LARGE SCALE GENOMIC DNA]</scope>
    <source>
        <strain evidence="3 4">DAOM 227022</strain>
    </source>
</reference>
<protein>
    <recommendedName>
        <fullName evidence="2">Myb/SANT-like DNA-binding domain-containing protein</fullName>
    </recommendedName>
</protein>
<sequence>MDQNIFFEGIPEWEIYENIEEIHQGIDEGICNEFHEGIYEEFFEGICDEFHEGIYEEFCEGICITNSRTYLSPHTNVLPMIRPTHIVSNQQDNSHQLVDSGKATREIINQYSMQCGSELLSAAIDGSIDRLRERNPSFRQSDYQNNGSSIIIAPTIPCIWSEEATKNFFFCLEKCKEVVALLPTNHGNVKCKLWKYISDVLIKNGHKYSPRQCEYKWKNTKQGYNKWKKSNNKTKFRYKSECEKILSVNKVSSGFNDIIFDDSRLLDEVDRPKKAEKVEYAYIFENPNQERKNKRMKRKYKMKNNNSNAK</sequence>
<dbReference type="InterPro" id="IPR044822">
    <property type="entry name" value="Myb_DNA-bind_4"/>
</dbReference>
<dbReference type="Pfam" id="PF13837">
    <property type="entry name" value="Myb_DNA-bind_4"/>
    <property type="match status" value="1"/>
</dbReference>
<organism evidence="3 4">
    <name type="scientific">Glomus cerebriforme</name>
    <dbReference type="NCBI Taxonomy" id="658196"/>
    <lineage>
        <taxon>Eukaryota</taxon>
        <taxon>Fungi</taxon>
        <taxon>Fungi incertae sedis</taxon>
        <taxon>Mucoromycota</taxon>
        <taxon>Glomeromycotina</taxon>
        <taxon>Glomeromycetes</taxon>
        <taxon>Glomerales</taxon>
        <taxon>Glomeraceae</taxon>
        <taxon>Glomus</taxon>
    </lineage>
</organism>
<evidence type="ECO:0000313" key="3">
    <source>
        <dbReference type="EMBL" id="RIA91355.1"/>
    </source>
</evidence>
<comment type="caution">
    <text evidence="3">The sequence shown here is derived from an EMBL/GenBank/DDBJ whole genome shotgun (WGS) entry which is preliminary data.</text>
</comment>
<evidence type="ECO:0000259" key="2">
    <source>
        <dbReference type="Pfam" id="PF13837"/>
    </source>
</evidence>
<gene>
    <name evidence="3" type="ORF">C1645_737166</name>
</gene>
<keyword evidence="4" id="KW-1185">Reference proteome</keyword>
<dbReference type="Gene3D" id="1.10.10.60">
    <property type="entry name" value="Homeodomain-like"/>
    <property type="match status" value="1"/>
</dbReference>
<dbReference type="OrthoDB" id="641566at2759"/>
<name>A0A397T4Y1_9GLOM</name>
<feature type="domain" description="Myb/SANT-like DNA-binding" evidence="2">
    <location>
        <begin position="159"/>
        <end position="241"/>
    </location>
</feature>
<accession>A0A397T4Y1</accession>